<protein>
    <submittedName>
        <fullName evidence="2">Nucleoside-diphosphate-sugar epimerase</fullName>
    </submittedName>
</protein>
<dbReference type="InterPro" id="IPR036291">
    <property type="entry name" value="NAD(P)-bd_dom_sf"/>
</dbReference>
<evidence type="ECO:0000259" key="1">
    <source>
        <dbReference type="Pfam" id="PF01370"/>
    </source>
</evidence>
<dbReference type="Pfam" id="PF01370">
    <property type="entry name" value="Epimerase"/>
    <property type="match status" value="1"/>
</dbReference>
<sequence length="360" mass="39422">MGYVGPGVVRYLRQEYPQAELIGYDTGFFAHCLTGATRLPELCLDRQLFGDIRELPVALLQGIDVVVNLAAISNDPMGQTYEQITLDVNYLAGVRLARLAKEAGVERFVFASSCSMYGAGGDEAKSENSPLNPLTAYARSKVLSEQALEPLADEQFQITCLRFATACGWSHRLRLDLVVNDFVAGAVASGEISILSDGTPWRPLIHVQDMARAIGWAVQRPRCGCGAAFLAINTGAEVWNYQVRDLAYAVAEALPGTRVSLNAAAPPDKRSYRVDFSLYQQLAPEHQPQRTLPDTIAELRDGLMSMNFRDGSFRTSQLMRLRVLTALRETGELNAALRWALPAATTLPPIETPEYAALAL</sequence>
<evidence type="ECO:0000313" key="3">
    <source>
        <dbReference type="Proteomes" id="UP000198131"/>
    </source>
</evidence>
<name>A0A212TKR8_9BACT</name>
<dbReference type="Gene3D" id="3.40.50.720">
    <property type="entry name" value="NAD(P)-binding Rossmann-like Domain"/>
    <property type="match status" value="1"/>
</dbReference>
<evidence type="ECO:0000313" key="2">
    <source>
        <dbReference type="EMBL" id="SNC66490.1"/>
    </source>
</evidence>
<reference evidence="3" key="1">
    <citation type="submission" date="2017-06" db="EMBL/GenBank/DDBJ databases">
        <authorList>
            <person name="Varghese N."/>
            <person name="Submissions S."/>
        </authorList>
    </citation>
    <scope>NUCLEOTIDE SEQUENCE [LARGE SCALE GENOMIC DNA]</scope>
    <source>
        <strain evidence="3">DSM 11116</strain>
    </source>
</reference>
<proteinExistence type="predicted"/>
<dbReference type="Proteomes" id="UP000198131">
    <property type="component" value="Unassembled WGS sequence"/>
</dbReference>
<dbReference type="PANTHER" id="PTHR43245">
    <property type="entry name" value="BIFUNCTIONAL POLYMYXIN RESISTANCE PROTEIN ARNA"/>
    <property type="match status" value="1"/>
</dbReference>
<dbReference type="SUPFAM" id="SSF51735">
    <property type="entry name" value="NAD(P)-binding Rossmann-fold domains"/>
    <property type="match status" value="1"/>
</dbReference>
<feature type="domain" description="NAD-dependent epimerase/dehydratase" evidence="1">
    <location>
        <begin position="2"/>
        <end position="222"/>
    </location>
</feature>
<organism evidence="2 3">
    <name type="scientific">Hymenobacter gelipurpurascens</name>
    <dbReference type="NCBI Taxonomy" id="89968"/>
    <lineage>
        <taxon>Bacteria</taxon>
        <taxon>Pseudomonadati</taxon>
        <taxon>Bacteroidota</taxon>
        <taxon>Cytophagia</taxon>
        <taxon>Cytophagales</taxon>
        <taxon>Hymenobacteraceae</taxon>
        <taxon>Hymenobacter</taxon>
    </lineage>
</organism>
<dbReference type="CDD" id="cd08946">
    <property type="entry name" value="SDR_e"/>
    <property type="match status" value="1"/>
</dbReference>
<dbReference type="AlphaFoldDB" id="A0A212TKR8"/>
<accession>A0A212TKR8</accession>
<dbReference type="EMBL" id="FYEW01000001">
    <property type="protein sequence ID" value="SNC66490.1"/>
    <property type="molecule type" value="Genomic_DNA"/>
</dbReference>
<dbReference type="InterPro" id="IPR050177">
    <property type="entry name" value="Lipid_A_modif_metabolic_enz"/>
</dbReference>
<gene>
    <name evidence="2" type="ORF">SAMN06265337_1628</name>
</gene>
<keyword evidence="3" id="KW-1185">Reference proteome</keyword>
<dbReference type="PANTHER" id="PTHR43245:SF23">
    <property type="entry name" value="NAD(P)-BINDING DOMAIN-CONTAINING PROTEIN"/>
    <property type="match status" value="1"/>
</dbReference>
<dbReference type="InterPro" id="IPR001509">
    <property type="entry name" value="Epimerase_deHydtase"/>
</dbReference>